<sequence>MRKLLLTFVLPLILLFSQQGAVVHELSHLTDAIARAAAGEGSSGQQAGDLQCEACLAFAHLAGVATAHVAHPALLSFSFAVPENEAPVFIAADAPTARSRGPPRLL</sequence>
<feature type="chain" id="PRO_5040778509" description="DUF2946 domain-containing protein" evidence="1">
    <location>
        <begin position="22"/>
        <end position="106"/>
    </location>
</feature>
<evidence type="ECO:0000256" key="1">
    <source>
        <dbReference type="SAM" id="SignalP"/>
    </source>
</evidence>
<comment type="caution">
    <text evidence="2">The sequence shown here is derived from an EMBL/GenBank/DDBJ whole genome shotgun (WGS) entry which is preliminary data.</text>
</comment>
<feature type="signal peptide" evidence="1">
    <location>
        <begin position="1"/>
        <end position="21"/>
    </location>
</feature>
<keyword evidence="1" id="KW-0732">Signal</keyword>
<organism evidence="2 3">
    <name type="scientific">Scleromatobacter humisilvae</name>
    <dbReference type="NCBI Taxonomy" id="2897159"/>
    <lineage>
        <taxon>Bacteria</taxon>
        <taxon>Pseudomonadati</taxon>
        <taxon>Pseudomonadota</taxon>
        <taxon>Betaproteobacteria</taxon>
        <taxon>Burkholderiales</taxon>
        <taxon>Sphaerotilaceae</taxon>
        <taxon>Scleromatobacter</taxon>
    </lineage>
</organism>
<name>A0A9X1YM68_9BURK</name>
<evidence type="ECO:0000313" key="3">
    <source>
        <dbReference type="Proteomes" id="UP001139353"/>
    </source>
</evidence>
<evidence type="ECO:0000313" key="2">
    <source>
        <dbReference type="EMBL" id="MCK9687460.1"/>
    </source>
</evidence>
<accession>A0A9X1YM68</accession>
<evidence type="ECO:0008006" key="4">
    <source>
        <dbReference type="Google" id="ProtNLM"/>
    </source>
</evidence>
<dbReference type="AlphaFoldDB" id="A0A9X1YM68"/>
<reference evidence="2" key="1">
    <citation type="submission" date="2021-11" db="EMBL/GenBank/DDBJ databases">
        <title>BS-T2-15 a new species belonging to the Comamonadaceae family isolated from the soil of a French oak forest.</title>
        <authorList>
            <person name="Mieszkin S."/>
            <person name="Alain K."/>
        </authorList>
    </citation>
    <scope>NUCLEOTIDE SEQUENCE</scope>
    <source>
        <strain evidence="2">BS-T2-15</strain>
    </source>
</reference>
<dbReference type="Proteomes" id="UP001139353">
    <property type="component" value="Unassembled WGS sequence"/>
</dbReference>
<gene>
    <name evidence="2" type="ORF">LPC04_17285</name>
</gene>
<proteinExistence type="predicted"/>
<dbReference type="RefSeq" id="WP_275683498.1">
    <property type="nucleotide sequence ID" value="NZ_JAJLJH010000004.1"/>
</dbReference>
<protein>
    <recommendedName>
        <fullName evidence="4">DUF2946 domain-containing protein</fullName>
    </recommendedName>
</protein>
<keyword evidence="3" id="KW-1185">Reference proteome</keyword>
<dbReference type="EMBL" id="JAJLJH010000004">
    <property type="protein sequence ID" value="MCK9687460.1"/>
    <property type="molecule type" value="Genomic_DNA"/>
</dbReference>